<protein>
    <submittedName>
        <fullName evidence="2">Uncharacterized protein</fullName>
    </submittedName>
</protein>
<accession>A0A837L8A8</accession>
<dbReference type="Proteomes" id="UP000036013">
    <property type="component" value="Unassembled WGS sequence"/>
</dbReference>
<evidence type="ECO:0000313" key="2">
    <source>
        <dbReference type="EMBL" id="KLP90234.1"/>
    </source>
</evidence>
<feature type="transmembrane region" description="Helical" evidence="1">
    <location>
        <begin position="144"/>
        <end position="172"/>
    </location>
</feature>
<name>A0A837L8A8_9ENTR</name>
<organism evidence="2 3">
    <name type="scientific">Enterobacter roggenkampii</name>
    <dbReference type="NCBI Taxonomy" id="1812935"/>
    <lineage>
        <taxon>Bacteria</taxon>
        <taxon>Pseudomonadati</taxon>
        <taxon>Pseudomonadota</taxon>
        <taxon>Gammaproteobacteria</taxon>
        <taxon>Enterobacterales</taxon>
        <taxon>Enterobacteriaceae</taxon>
        <taxon>Enterobacter</taxon>
        <taxon>Enterobacter cloacae complex</taxon>
    </lineage>
</organism>
<proteinExistence type="predicted"/>
<evidence type="ECO:0000313" key="3">
    <source>
        <dbReference type="Proteomes" id="UP000036013"/>
    </source>
</evidence>
<sequence length="187" mass="20888">MPQALFTPSQFPAHLPFDIRHPLWRAVGLAVEPEDLRGINAINTHQRVVAVLVALDVDHRHISMQLMQQAEPFPEKPGGERLADWLSAQPLLARFANAASERVVAEADLRLRPVAIPRLADHFRQAVVRDLLCRSFKQVTVPLLPYQVIAVVVLQVTLIPTGGLTSLIINIVHCREMPRRYGKSGKP</sequence>
<dbReference type="EMBL" id="LEDI01000111">
    <property type="protein sequence ID" value="KLP90234.1"/>
    <property type="molecule type" value="Genomic_DNA"/>
</dbReference>
<reference evidence="2 3" key="1">
    <citation type="submission" date="2015-06" db="EMBL/GenBank/DDBJ databases">
        <authorList>
            <person name="Adams M."/>
            <person name="Sutton G."/>
            <person name="Nelson K."/>
            <person name="Bonomo R."/>
            <person name="McCorrison J."/>
            <person name="Sanka R."/>
            <person name="Brinkac L."/>
            <person name="Nierman W."/>
        </authorList>
    </citation>
    <scope>NUCLEOTIDE SEQUENCE [LARGE SCALE GENOMIC DNA]</scope>
    <source>
        <strain evidence="2 3">GN02692</strain>
    </source>
</reference>
<keyword evidence="1" id="KW-0472">Membrane</keyword>
<gene>
    <name evidence="2" type="ORF">ABF77_23870</name>
</gene>
<evidence type="ECO:0000256" key="1">
    <source>
        <dbReference type="SAM" id="Phobius"/>
    </source>
</evidence>
<keyword evidence="1" id="KW-1133">Transmembrane helix</keyword>
<comment type="caution">
    <text evidence="2">The sequence shown here is derived from an EMBL/GenBank/DDBJ whole genome shotgun (WGS) entry which is preliminary data.</text>
</comment>
<keyword evidence="1" id="KW-0812">Transmembrane</keyword>
<dbReference type="AlphaFoldDB" id="A0A837L8A8"/>